<organism evidence="2 3">
    <name type="scientific">Sporomusa silvacetica DSM 10669</name>
    <dbReference type="NCBI Taxonomy" id="1123289"/>
    <lineage>
        <taxon>Bacteria</taxon>
        <taxon>Bacillati</taxon>
        <taxon>Bacillota</taxon>
        <taxon>Negativicutes</taxon>
        <taxon>Selenomonadales</taxon>
        <taxon>Sporomusaceae</taxon>
        <taxon>Sporomusa</taxon>
    </lineage>
</organism>
<sequence>MPISEEDRKPKHHHHHQPDEHEMMPHVHTYITEVDVADEHQHIIMGVSGPAKEKGRCHMHRIHGRTSFICEEGEGGHWHTEDVMTGPEIEMPDGNHVHYFEGMTSEDEGHCHSFTGATGLVPCCDLDIEDECEEEEYEDECVEDIEDECEDVCEMPVKTLPKYKYKYGKRPDEE</sequence>
<reference evidence="2" key="1">
    <citation type="submission" date="2024-05" db="EMBL/GenBank/DDBJ databases">
        <title>Isolation and characterization of Sporomusa carbonis sp. nov., a carboxydotrophic hydrogenogen in the genus of Sporomusa isolated from a charcoal burning pile.</title>
        <authorList>
            <person name="Boeer T."/>
            <person name="Rosenbaum F."/>
            <person name="Eysell L."/>
            <person name="Mueller V."/>
            <person name="Daniel R."/>
            <person name="Poehlein A."/>
        </authorList>
    </citation>
    <scope>NUCLEOTIDE SEQUENCE [LARGE SCALE GENOMIC DNA]</scope>
    <source>
        <strain evidence="2">DSM 10669</strain>
    </source>
</reference>
<name>A0ABZ3IIJ4_9FIRM</name>
<gene>
    <name evidence="2" type="ORF">SPSIL_016050</name>
</gene>
<dbReference type="EMBL" id="CP155573">
    <property type="protein sequence ID" value="XFO65480.1"/>
    <property type="molecule type" value="Genomic_DNA"/>
</dbReference>
<evidence type="ECO:0000313" key="2">
    <source>
        <dbReference type="EMBL" id="XFO65480.1"/>
    </source>
</evidence>
<accession>A0ABZ3IIJ4</accession>
<dbReference type="Pfam" id="PF12788">
    <property type="entry name" value="YmaF"/>
    <property type="match status" value="1"/>
</dbReference>
<proteinExistence type="predicted"/>
<dbReference type="Proteomes" id="UP000216752">
    <property type="component" value="Chromosome"/>
</dbReference>
<protein>
    <recommendedName>
        <fullName evidence="4">YmaF family protein</fullName>
    </recommendedName>
</protein>
<evidence type="ECO:0000256" key="1">
    <source>
        <dbReference type="SAM" id="MobiDB-lite"/>
    </source>
</evidence>
<dbReference type="RefSeq" id="WP_094603160.1">
    <property type="nucleotide sequence ID" value="NZ_CP155573.1"/>
</dbReference>
<dbReference type="InterPro" id="IPR024307">
    <property type="entry name" value="YmaF"/>
</dbReference>
<feature type="region of interest" description="Disordered" evidence="1">
    <location>
        <begin position="1"/>
        <end position="25"/>
    </location>
</feature>
<keyword evidence="3" id="KW-1185">Reference proteome</keyword>
<evidence type="ECO:0008006" key="4">
    <source>
        <dbReference type="Google" id="ProtNLM"/>
    </source>
</evidence>
<evidence type="ECO:0000313" key="3">
    <source>
        <dbReference type="Proteomes" id="UP000216752"/>
    </source>
</evidence>